<dbReference type="EMBL" id="VSSQ01040157">
    <property type="protein sequence ID" value="MPM93335.1"/>
    <property type="molecule type" value="Genomic_DNA"/>
</dbReference>
<organism evidence="1">
    <name type="scientific">bioreactor metagenome</name>
    <dbReference type="NCBI Taxonomy" id="1076179"/>
    <lineage>
        <taxon>unclassified sequences</taxon>
        <taxon>metagenomes</taxon>
        <taxon>ecological metagenomes</taxon>
    </lineage>
</organism>
<proteinExistence type="predicted"/>
<gene>
    <name evidence="1" type="ORF">SDC9_140472</name>
</gene>
<protein>
    <submittedName>
        <fullName evidence="1">Uncharacterized protein</fullName>
    </submittedName>
</protein>
<sequence>MRVLARKEAFCRRVLHLRNRREKKMDVLLLSRVQSAARDPRGGTLHCLQPQQVCNAVWERLVPFRNRLLDVIDAQFHAVCSKRRFPAHDFISGFFRRRTAEQRCPAVVRHVICYLGWSMVTVTSVMEIFVVSSMVASASRTNTETGSL</sequence>
<accession>A0A645DVL4</accession>
<evidence type="ECO:0000313" key="1">
    <source>
        <dbReference type="EMBL" id="MPM93335.1"/>
    </source>
</evidence>
<comment type="caution">
    <text evidence="1">The sequence shown here is derived from an EMBL/GenBank/DDBJ whole genome shotgun (WGS) entry which is preliminary data.</text>
</comment>
<dbReference type="AlphaFoldDB" id="A0A645DVL4"/>
<reference evidence="1" key="1">
    <citation type="submission" date="2019-08" db="EMBL/GenBank/DDBJ databases">
        <authorList>
            <person name="Kucharzyk K."/>
            <person name="Murdoch R.W."/>
            <person name="Higgins S."/>
            <person name="Loffler F."/>
        </authorList>
    </citation>
    <scope>NUCLEOTIDE SEQUENCE</scope>
</reference>
<name>A0A645DVL4_9ZZZZ</name>